<name>A0ACB8GCF4_9SAUR</name>
<organism evidence="1 2">
    <name type="scientific">Sphaerodactylus townsendi</name>
    <dbReference type="NCBI Taxonomy" id="933632"/>
    <lineage>
        <taxon>Eukaryota</taxon>
        <taxon>Metazoa</taxon>
        <taxon>Chordata</taxon>
        <taxon>Craniata</taxon>
        <taxon>Vertebrata</taxon>
        <taxon>Euteleostomi</taxon>
        <taxon>Lepidosauria</taxon>
        <taxon>Squamata</taxon>
        <taxon>Bifurcata</taxon>
        <taxon>Gekkota</taxon>
        <taxon>Sphaerodactylidae</taxon>
        <taxon>Sphaerodactylus</taxon>
    </lineage>
</organism>
<proteinExistence type="predicted"/>
<protein>
    <submittedName>
        <fullName evidence="1">Uncharacterized protein</fullName>
    </submittedName>
</protein>
<evidence type="ECO:0000313" key="1">
    <source>
        <dbReference type="EMBL" id="KAH8017443.1"/>
    </source>
</evidence>
<sequence length="104" mass="11718">MNLHCKITEVYTFGENDLHFHAYRWPTAGQRTSSWRSLCVAVKFWCPAEPAFDGGLGLLCLSSFPSKTGAGGLVSSQTDLECQEEDREEWMRRNSSGLHGRFCN</sequence>
<dbReference type="EMBL" id="CM037614">
    <property type="protein sequence ID" value="KAH8017443.1"/>
    <property type="molecule type" value="Genomic_DNA"/>
</dbReference>
<keyword evidence="2" id="KW-1185">Reference proteome</keyword>
<dbReference type="Proteomes" id="UP000827872">
    <property type="component" value="Linkage Group LG01"/>
</dbReference>
<reference evidence="1" key="1">
    <citation type="submission" date="2021-08" db="EMBL/GenBank/DDBJ databases">
        <title>The first chromosome-level gecko genome reveals the dynamic sex chromosomes of Neotropical dwarf geckos (Sphaerodactylidae: Sphaerodactylus).</title>
        <authorList>
            <person name="Pinto B.J."/>
            <person name="Keating S.E."/>
            <person name="Gamble T."/>
        </authorList>
    </citation>
    <scope>NUCLEOTIDE SEQUENCE</scope>
    <source>
        <strain evidence="1">TG3544</strain>
    </source>
</reference>
<comment type="caution">
    <text evidence="1">The sequence shown here is derived from an EMBL/GenBank/DDBJ whole genome shotgun (WGS) entry which is preliminary data.</text>
</comment>
<gene>
    <name evidence="1" type="ORF">K3G42_029587</name>
</gene>
<evidence type="ECO:0000313" key="2">
    <source>
        <dbReference type="Proteomes" id="UP000827872"/>
    </source>
</evidence>
<accession>A0ACB8GCF4</accession>